<evidence type="ECO:0000313" key="2">
    <source>
        <dbReference type="Proteomes" id="UP000218334"/>
    </source>
</evidence>
<dbReference type="EMBL" id="KZ293473">
    <property type="protein sequence ID" value="PBK61733.1"/>
    <property type="molecule type" value="Genomic_DNA"/>
</dbReference>
<name>A0A2H3BD16_9AGAR</name>
<dbReference type="Proteomes" id="UP000218334">
    <property type="component" value="Unassembled WGS sequence"/>
</dbReference>
<organism evidence="1 2">
    <name type="scientific">Armillaria solidipes</name>
    <dbReference type="NCBI Taxonomy" id="1076256"/>
    <lineage>
        <taxon>Eukaryota</taxon>
        <taxon>Fungi</taxon>
        <taxon>Dikarya</taxon>
        <taxon>Basidiomycota</taxon>
        <taxon>Agaricomycotina</taxon>
        <taxon>Agaricomycetes</taxon>
        <taxon>Agaricomycetidae</taxon>
        <taxon>Agaricales</taxon>
        <taxon>Marasmiineae</taxon>
        <taxon>Physalacriaceae</taxon>
        <taxon>Armillaria</taxon>
    </lineage>
</organism>
<gene>
    <name evidence="1" type="ORF">ARMSODRAFT_981302</name>
</gene>
<sequence>MDMNTCQIIGEVAKSPDRFYLVDAKSPGATWKVLWYHDGGLKGKLEKTKVNILRPGISQQPMIFWEAIIYKQGLPVVPLSVLLLHKLKGWKDNMEPRLRSKYETDLEGIVGLLVIVIDYMSREEMKICIHWKRFALERFNEEFKEEMEHRVNLCCLRYLELRVVWRKLGW</sequence>
<dbReference type="STRING" id="1076256.A0A2H3BD16"/>
<proteinExistence type="predicted"/>
<accession>A0A2H3BD16</accession>
<evidence type="ECO:0000313" key="1">
    <source>
        <dbReference type="EMBL" id="PBK61733.1"/>
    </source>
</evidence>
<dbReference type="AlphaFoldDB" id="A0A2H3BD16"/>
<keyword evidence="2" id="KW-1185">Reference proteome</keyword>
<reference evidence="2" key="1">
    <citation type="journal article" date="2017" name="Nat. Ecol. Evol.">
        <title>Genome expansion and lineage-specific genetic innovations in the forest pathogenic fungi Armillaria.</title>
        <authorList>
            <person name="Sipos G."/>
            <person name="Prasanna A.N."/>
            <person name="Walter M.C."/>
            <person name="O'Connor E."/>
            <person name="Balint B."/>
            <person name="Krizsan K."/>
            <person name="Kiss B."/>
            <person name="Hess J."/>
            <person name="Varga T."/>
            <person name="Slot J."/>
            <person name="Riley R."/>
            <person name="Boka B."/>
            <person name="Rigling D."/>
            <person name="Barry K."/>
            <person name="Lee J."/>
            <person name="Mihaltcheva S."/>
            <person name="LaButti K."/>
            <person name="Lipzen A."/>
            <person name="Waldron R."/>
            <person name="Moloney N.M."/>
            <person name="Sperisen C."/>
            <person name="Kredics L."/>
            <person name="Vagvoelgyi C."/>
            <person name="Patrignani A."/>
            <person name="Fitzpatrick D."/>
            <person name="Nagy I."/>
            <person name="Doyle S."/>
            <person name="Anderson J.B."/>
            <person name="Grigoriev I.V."/>
            <person name="Gueldener U."/>
            <person name="Muensterkoetter M."/>
            <person name="Nagy L.G."/>
        </authorList>
    </citation>
    <scope>NUCLEOTIDE SEQUENCE [LARGE SCALE GENOMIC DNA]</scope>
    <source>
        <strain evidence="2">28-4</strain>
    </source>
</reference>
<protein>
    <submittedName>
        <fullName evidence="1">Uncharacterized protein</fullName>
    </submittedName>
</protein>